<dbReference type="Proteomes" id="UP001139157">
    <property type="component" value="Unassembled WGS sequence"/>
</dbReference>
<sequence length="68" mass="7183">MSQARRVTLVHDQSDFAEARAAEKAESARLGALAARAVASHSTDADDCVRLLTMLGLDAQAGRDSLVD</sequence>
<gene>
    <name evidence="1" type="ORF">NDR86_09245</name>
</gene>
<protein>
    <submittedName>
        <fullName evidence="1">Uncharacterized protein</fullName>
    </submittedName>
</protein>
<dbReference type="RefSeq" id="WP_251910714.1">
    <property type="nucleotide sequence ID" value="NZ_JAMRXG010000003.1"/>
</dbReference>
<reference evidence="1" key="1">
    <citation type="submission" date="2022-06" db="EMBL/GenBank/DDBJ databases">
        <title>Novel species in genus nocardia.</title>
        <authorList>
            <person name="Li F."/>
        </authorList>
    </citation>
    <scope>NUCLEOTIDE SEQUENCE</scope>
    <source>
        <strain evidence="1">CDC141</strain>
    </source>
</reference>
<proteinExistence type="predicted"/>
<comment type="caution">
    <text evidence="1">The sequence shown here is derived from an EMBL/GenBank/DDBJ whole genome shotgun (WGS) entry which is preliminary data.</text>
</comment>
<organism evidence="1 2">
    <name type="scientific">Nocardia pulmonis</name>
    <dbReference type="NCBI Taxonomy" id="2951408"/>
    <lineage>
        <taxon>Bacteria</taxon>
        <taxon>Bacillati</taxon>
        <taxon>Actinomycetota</taxon>
        <taxon>Actinomycetes</taxon>
        <taxon>Mycobacteriales</taxon>
        <taxon>Nocardiaceae</taxon>
        <taxon>Nocardia</taxon>
    </lineage>
</organism>
<dbReference type="AlphaFoldDB" id="A0A9X2E3Q3"/>
<accession>A0A9X2E3Q3</accession>
<evidence type="ECO:0000313" key="1">
    <source>
        <dbReference type="EMBL" id="MCM6773654.1"/>
    </source>
</evidence>
<dbReference type="EMBL" id="JAMRXG010000003">
    <property type="protein sequence ID" value="MCM6773654.1"/>
    <property type="molecule type" value="Genomic_DNA"/>
</dbReference>
<evidence type="ECO:0000313" key="2">
    <source>
        <dbReference type="Proteomes" id="UP001139157"/>
    </source>
</evidence>
<keyword evidence="2" id="KW-1185">Reference proteome</keyword>
<name>A0A9X2E3Q3_9NOCA</name>